<evidence type="ECO:0000256" key="1">
    <source>
        <dbReference type="ARBA" id="ARBA00010088"/>
    </source>
</evidence>
<comment type="caution">
    <text evidence="6">The sequence shown here is derived from an EMBL/GenBank/DDBJ whole genome shotgun (WGS) entry which is preliminary data.</text>
</comment>
<dbReference type="Proteomes" id="UP001362999">
    <property type="component" value="Unassembled WGS sequence"/>
</dbReference>
<evidence type="ECO:0000256" key="3">
    <source>
        <dbReference type="SAM" id="SignalP"/>
    </source>
</evidence>
<evidence type="ECO:0000256" key="2">
    <source>
        <dbReference type="ARBA" id="ARBA00022801"/>
    </source>
</evidence>
<comment type="similarity">
    <text evidence="1">Belongs to the peptidase S33 family.</text>
</comment>
<dbReference type="Pfam" id="PF08386">
    <property type="entry name" value="Abhydrolase_4"/>
    <property type="match status" value="1"/>
</dbReference>
<name>A0AAV9ZHR5_9AGAR</name>
<accession>A0AAV9ZHR5</accession>
<feature type="domain" description="Peptidase S33 tripeptidyl aminopeptidase-like C-terminal" evidence="5">
    <location>
        <begin position="441"/>
        <end position="535"/>
    </location>
</feature>
<evidence type="ECO:0000259" key="5">
    <source>
        <dbReference type="Pfam" id="PF08386"/>
    </source>
</evidence>
<dbReference type="GO" id="GO:0016787">
    <property type="term" value="F:hydrolase activity"/>
    <property type="evidence" value="ECO:0007669"/>
    <property type="project" value="UniProtKB-KW"/>
</dbReference>
<evidence type="ECO:0000313" key="7">
    <source>
        <dbReference type="Proteomes" id="UP001362999"/>
    </source>
</evidence>
<proteinExistence type="inferred from homology"/>
<sequence>MLNPLFSALILFTFSKHVSTQDTFDWAQIQSSETLDWTPCNTEFECARLKVSFHLPVISKLMFYSSTQTPLDYKNPNASSTSIALVRLAATVPRTSSDYRGPILFNPGGPGGSGVDTILELGSLFRTILGPSFDLVGFDPRGIARSLPRASFFTTQAERAQFPPQISLNASQDAFGRTMANSMLEAKLAGARDDGSLRFINTEATARDMLKIVEAYGEEKLQYWGFSYGTVLGATFAAMFPDKIGRMAIDGVLDADDYYSAEYLTPFLDIDKTWQTFLDGCVAAGPDACALYEQNTTAIQAKIDALERQLLTRPVPAIVDASSSTPAYHAVDYSLLRLTMFDALYKPYKLFQPLASALHDLISSGNASALYKMSVGGSGSPPLYACPANSNSSVEDQFASVIDAGIAVICNDGKSIGADYEDVKKNYEALCATSSWCDVFSMRMPCLRWPEYLKNNFTISFKTNTSFPLLVISNTADPVTPRPDGVKMSSGFAGSVLLTQDSPGHASLSAPSSCTMSHVAAYFVNGTLPAKDTVCSVDATAELFPRANSTESIAARGVRRSRSREEELSEAVRKLAQTGPKMFKGHGRF</sequence>
<gene>
    <name evidence="6" type="ORF">R3P38DRAFT_2664104</name>
</gene>
<reference evidence="6 7" key="1">
    <citation type="journal article" date="2024" name="J Genomics">
        <title>Draft genome sequencing and assembly of Favolaschia claudopus CIRM-BRFM 2984 isolated from oak limbs.</title>
        <authorList>
            <person name="Navarro D."/>
            <person name="Drula E."/>
            <person name="Chaduli D."/>
            <person name="Cazenave R."/>
            <person name="Ahrendt S."/>
            <person name="Wang J."/>
            <person name="Lipzen A."/>
            <person name="Daum C."/>
            <person name="Barry K."/>
            <person name="Grigoriev I.V."/>
            <person name="Favel A."/>
            <person name="Rosso M.N."/>
            <person name="Martin F."/>
        </authorList>
    </citation>
    <scope>NUCLEOTIDE SEQUENCE [LARGE SCALE GENOMIC DNA]</scope>
    <source>
        <strain evidence="6 7">CIRM-BRFM 2984</strain>
    </source>
</reference>
<dbReference type="InterPro" id="IPR000073">
    <property type="entry name" value="AB_hydrolase_1"/>
</dbReference>
<evidence type="ECO:0000313" key="6">
    <source>
        <dbReference type="EMBL" id="KAK6981586.1"/>
    </source>
</evidence>
<keyword evidence="3" id="KW-0732">Signal</keyword>
<dbReference type="AlphaFoldDB" id="A0AAV9ZHR5"/>
<dbReference type="PANTHER" id="PTHR43248:SF25">
    <property type="entry name" value="AB HYDROLASE-1 DOMAIN-CONTAINING PROTEIN-RELATED"/>
    <property type="match status" value="1"/>
</dbReference>
<dbReference type="Gene3D" id="3.40.50.1820">
    <property type="entry name" value="alpha/beta hydrolase"/>
    <property type="match status" value="1"/>
</dbReference>
<feature type="domain" description="AB hydrolase-1" evidence="4">
    <location>
        <begin position="102"/>
        <end position="283"/>
    </location>
</feature>
<protein>
    <submittedName>
        <fullName evidence="6">Abhydrolase-4 domain-containing protein</fullName>
    </submittedName>
</protein>
<dbReference type="PANTHER" id="PTHR43248">
    <property type="entry name" value="2-SUCCINYL-6-HYDROXY-2,4-CYCLOHEXADIENE-1-CARBOXYLATE SYNTHASE"/>
    <property type="match status" value="1"/>
</dbReference>
<dbReference type="InterPro" id="IPR029058">
    <property type="entry name" value="AB_hydrolase_fold"/>
</dbReference>
<keyword evidence="7" id="KW-1185">Reference proteome</keyword>
<dbReference type="InterPro" id="IPR013595">
    <property type="entry name" value="Pept_S33_TAP-like_C"/>
</dbReference>
<feature type="signal peptide" evidence="3">
    <location>
        <begin position="1"/>
        <end position="20"/>
    </location>
</feature>
<evidence type="ECO:0000259" key="4">
    <source>
        <dbReference type="Pfam" id="PF00561"/>
    </source>
</evidence>
<keyword evidence="2" id="KW-0378">Hydrolase</keyword>
<feature type="chain" id="PRO_5043350915" evidence="3">
    <location>
        <begin position="21"/>
        <end position="589"/>
    </location>
</feature>
<dbReference type="EMBL" id="JAWWNJ010000149">
    <property type="protein sequence ID" value="KAK6981586.1"/>
    <property type="molecule type" value="Genomic_DNA"/>
</dbReference>
<dbReference type="Pfam" id="PF00561">
    <property type="entry name" value="Abhydrolase_1"/>
    <property type="match status" value="1"/>
</dbReference>
<organism evidence="6 7">
    <name type="scientific">Favolaschia claudopus</name>
    <dbReference type="NCBI Taxonomy" id="2862362"/>
    <lineage>
        <taxon>Eukaryota</taxon>
        <taxon>Fungi</taxon>
        <taxon>Dikarya</taxon>
        <taxon>Basidiomycota</taxon>
        <taxon>Agaricomycotina</taxon>
        <taxon>Agaricomycetes</taxon>
        <taxon>Agaricomycetidae</taxon>
        <taxon>Agaricales</taxon>
        <taxon>Marasmiineae</taxon>
        <taxon>Mycenaceae</taxon>
        <taxon>Favolaschia</taxon>
    </lineage>
</organism>
<dbReference type="SUPFAM" id="SSF53474">
    <property type="entry name" value="alpha/beta-Hydrolases"/>
    <property type="match status" value="1"/>
</dbReference>
<dbReference type="InterPro" id="IPR051601">
    <property type="entry name" value="Serine_prot/Carboxylest_S33"/>
</dbReference>